<dbReference type="Proteomes" id="UP000281899">
    <property type="component" value="Unassembled WGS sequence"/>
</dbReference>
<dbReference type="EMBL" id="RJTW01000007">
    <property type="protein sequence ID" value="ROH90603.1"/>
    <property type="molecule type" value="Genomic_DNA"/>
</dbReference>
<comment type="caution">
    <text evidence="2">The sequence shown here is derived from an EMBL/GenBank/DDBJ whole genome shotgun (WGS) entry which is preliminary data.</text>
</comment>
<reference evidence="2 3" key="1">
    <citation type="submission" date="2018-11" db="EMBL/GenBank/DDBJ databases">
        <title>Proposal to divide the Flavobacteriaceae and reorganize its genera based on Amino Acid Identity values calculated from whole genome sequences.</title>
        <authorList>
            <person name="Nicholson A.C."/>
            <person name="Gulvik C.A."/>
            <person name="Whitney A.M."/>
            <person name="Humrighouse B.W."/>
            <person name="Bell M."/>
            <person name="Holmes B."/>
            <person name="Steigerwalt A."/>
            <person name="Villarma A."/>
            <person name="Sheth M."/>
            <person name="Batra D."/>
            <person name="Pryor J."/>
            <person name="Bernardet J.-F."/>
            <person name="Hugo C."/>
            <person name="Kampfer P."/>
            <person name="Newman J."/>
            <person name="Mcquiston J.R."/>
        </authorList>
    </citation>
    <scope>NUCLEOTIDE SEQUENCE [LARGE SCALE GENOMIC DNA]</scope>
    <source>
        <strain evidence="2 3">G0235</strain>
    </source>
</reference>
<keyword evidence="3" id="KW-1185">Reference proteome</keyword>
<evidence type="ECO:0000259" key="1">
    <source>
        <dbReference type="Pfam" id="PF15631"/>
    </source>
</evidence>
<evidence type="ECO:0000313" key="3">
    <source>
        <dbReference type="Proteomes" id="UP000281899"/>
    </source>
</evidence>
<feature type="domain" description="NTF2 fold" evidence="1">
    <location>
        <begin position="33"/>
        <end position="99"/>
    </location>
</feature>
<evidence type="ECO:0000313" key="2">
    <source>
        <dbReference type="EMBL" id="ROH90603.1"/>
    </source>
</evidence>
<dbReference type="InterPro" id="IPR028921">
    <property type="entry name" value="NTF2_fold_dom"/>
</dbReference>
<organism evidence="2 3">
    <name type="scientific">Chryseobacterium cucumeris</name>
    <dbReference type="NCBI Taxonomy" id="1813611"/>
    <lineage>
        <taxon>Bacteria</taxon>
        <taxon>Pseudomonadati</taxon>
        <taxon>Bacteroidota</taxon>
        <taxon>Flavobacteriia</taxon>
        <taxon>Flavobacteriales</taxon>
        <taxon>Weeksellaceae</taxon>
        <taxon>Chryseobacterium group</taxon>
        <taxon>Chryseobacterium</taxon>
    </lineage>
</organism>
<dbReference type="GeneID" id="301714623"/>
<dbReference type="RefSeq" id="WP_123279444.1">
    <property type="nucleotide sequence ID" value="NZ_JALRGU010000318.1"/>
</dbReference>
<protein>
    <recommendedName>
        <fullName evidence="1">NTF2 fold domain-containing protein</fullName>
    </recommendedName>
</protein>
<proteinExistence type="predicted"/>
<accession>A0ABX9X4V2</accession>
<gene>
    <name evidence="2" type="ORF">EGI15_18260</name>
</gene>
<name>A0ABX9X4V2_9FLAO</name>
<sequence length="99" mass="11151">MKHYFLIIFTILVVCCKNGEFKKNTEESTDSNIAISLAEEKWLKIYGKSVNEQKPFVAEKKNDSIWSVQGTLPKNKLGGVAYAEVNVKAKKVISFTHGK</sequence>
<dbReference type="Pfam" id="PF15631">
    <property type="entry name" value="Imm-NTF2-2"/>
    <property type="match status" value="1"/>
</dbReference>